<reference evidence="1" key="1">
    <citation type="journal article" date="2019" name="Mol. Phylogenet. Evol.">
        <title>Morphological evolution and classification of the red algal order Ceramiales inferred using plastid phylogenomics.</title>
        <authorList>
            <person name="Diaz-Tapia P."/>
            <person name="Pasella M.M."/>
            <person name="Verbruggen H."/>
            <person name="Maggs C.A."/>
        </authorList>
    </citation>
    <scope>NUCLEOTIDE SEQUENCE</scope>
    <source>
        <strain evidence="1">PD2948_2</strain>
    </source>
</reference>
<geneLocation type="plastid" evidence="1"/>
<dbReference type="Pfam" id="PF12452">
    <property type="entry name" value="DUF3685"/>
    <property type="match status" value="1"/>
</dbReference>
<dbReference type="AlphaFoldDB" id="A0A4D6WRH2"/>
<organism evidence="1">
    <name type="scientific">Dasysiphonia japonica</name>
    <dbReference type="NCBI Taxonomy" id="2506492"/>
    <lineage>
        <taxon>Eukaryota</taxon>
        <taxon>Rhodophyta</taxon>
        <taxon>Florideophyceae</taxon>
        <taxon>Rhodymeniophycidae</taxon>
        <taxon>Ceramiales</taxon>
        <taxon>Dasyaceae</taxon>
        <taxon>Dasysiphonia</taxon>
    </lineage>
</organism>
<keyword evidence="1" id="KW-0934">Plastid</keyword>
<dbReference type="InterPro" id="IPR017077">
    <property type="entry name" value="Uncharacterised_Ycf55_algae"/>
</dbReference>
<dbReference type="PIRSF" id="PIRSF036962">
    <property type="entry name" value="UCP036962_SignTr_Ycf55"/>
    <property type="match status" value="1"/>
</dbReference>
<protein>
    <submittedName>
        <fullName evidence="1">Uncharacterized protein</fullName>
    </submittedName>
</protein>
<evidence type="ECO:0000313" key="1">
    <source>
        <dbReference type="EMBL" id="QCI05782.1"/>
    </source>
</evidence>
<dbReference type="InterPro" id="IPR022552">
    <property type="entry name" value="UPF_Ycf55"/>
</dbReference>
<accession>A0A4D6WRH2</accession>
<dbReference type="EMBL" id="MK814641">
    <property type="protein sequence ID" value="QCI05782.1"/>
    <property type="molecule type" value="Genomic_DNA"/>
</dbReference>
<reference evidence="1" key="2">
    <citation type="submission" date="2019-04" db="EMBL/GenBank/DDBJ databases">
        <authorList>
            <person name="Pasella M."/>
        </authorList>
    </citation>
    <scope>NUCLEOTIDE SEQUENCE</scope>
    <source>
        <strain evidence="1">PD2948_2</strain>
    </source>
</reference>
<sequence>MIIEYWPNKQGIKLNHSTVKLFQKTQKKILNNQNILNKTTYYQYNDLLNSIYKKKLFIIILKEFQKLILDIIELNLNKKNLKKLSVNILEDFINKIYKSFLLTIQTNEKNITKNYRINLDNDLLLMENLLIYLIFGSSCIDNDIFIFNSFYTPYQHVQILFENFTIQLSNLVIYKVCKTFTSVSELIKFLKQYTIYNSQYISYRAMTLFFNRINWQNLIKSYIYIPQLIYSAKYEILIFNNQGIINKYIYALRLKSFKNLSQIKNIILILLELKDICLPKIEKILITIIKYII</sequence>
<gene>
    <name evidence="1" type="primary">ycf55</name>
</gene>
<name>A0A4D6WRH2_9FLOR</name>
<proteinExistence type="predicted"/>